<dbReference type="SUPFAM" id="SSF103481">
    <property type="entry name" value="Multidrug resistance efflux transporter EmrE"/>
    <property type="match status" value="1"/>
</dbReference>
<keyword evidence="5 6" id="KW-0472">Membrane</keyword>
<dbReference type="PANTHER" id="PTHR30561">
    <property type="entry name" value="SMR FAMILY PROTON-DEPENDENT DRUG EFFLUX TRANSPORTER SUGE"/>
    <property type="match status" value="1"/>
</dbReference>
<evidence type="ECO:0000256" key="1">
    <source>
        <dbReference type="ARBA" id="ARBA00004651"/>
    </source>
</evidence>
<evidence type="ECO:0000313" key="8">
    <source>
        <dbReference type="Proteomes" id="UP001057520"/>
    </source>
</evidence>
<evidence type="ECO:0000256" key="4">
    <source>
        <dbReference type="ARBA" id="ARBA00022989"/>
    </source>
</evidence>
<reference evidence="7 8" key="1">
    <citation type="submission" date="2022-04" db="EMBL/GenBank/DDBJ databases">
        <title>Genome sequence of soybean root-associated Caulobacter segnis RL271.</title>
        <authorList>
            <person name="Longley R."/>
            <person name="Bonito G."/>
            <person name="Trigodet F."/>
            <person name="Crosson S."/>
            <person name="Fiebig A."/>
        </authorList>
    </citation>
    <scope>NUCLEOTIDE SEQUENCE [LARGE SCALE GENOMIC DNA]</scope>
    <source>
        <strain evidence="7 8">RL271</strain>
    </source>
</reference>
<comment type="subcellular location">
    <subcellularLocation>
        <location evidence="1">Cell membrane</location>
        <topology evidence="1">Multi-pass membrane protein</topology>
    </subcellularLocation>
</comment>
<gene>
    <name evidence="7" type="ORF">MZV50_13265</name>
</gene>
<evidence type="ECO:0000256" key="3">
    <source>
        <dbReference type="ARBA" id="ARBA00022692"/>
    </source>
</evidence>
<sequence length="121" mass="12515">MTSPVVSAAGLLAFCVAAEIARELCFKAAANDAHDAPNYALALALRPILWLGLAFWISEAICLVLTLEKVPLSVAYPITNLPYAGIPLAGALLFRERLTRAQVAGAALITAGVVLVGASGL</sequence>
<keyword evidence="2" id="KW-1003">Cell membrane</keyword>
<dbReference type="PANTHER" id="PTHR30561:SF9">
    <property type="entry name" value="4-AMINO-4-DEOXY-L-ARABINOSE-PHOSPHOUNDECAPRENOL FLIPPASE SUBUNIT ARNF-RELATED"/>
    <property type="match status" value="1"/>
</dbReference>
<proteinExistence type="predicted"/>
<feature type="transmembrane region" description="Helical" evidence="6">
    <location>
        <begin position="74"/>
        <end position="94"/>
    </location>
</feature>
<evidence type="ECO:0000256" key="5">
    <source>
        <dbReference type="ARBA" id="ARBA00023136"/>
    </source>
</evidence>
<dbReference type="InterPro" id="IPR037185">
    <property type="entry name" value="EmrE-like"/>
</dbReference>
<protein>
    <submittedName>
        <fullName evidence="7">EamA family transporter</fullName>
    </submittedName>
</protein>
<accession>A0ABY5A2U1</accession>
<keyword evidence="4 6" id="KW-1133">Transmembrane helix</keyword>
<evidence type="ECO:0000256" key="2">
    <source>
        <dbReference type="ARBA" id="ARBA00022475"/>
    </source>
</evidence>
<organism evidence="7 8">
    <name type="scientific">Caulobacter segnis</name>
    <dbReference type="NCBI Taxonomy" id="88688"/>
    <lineage>
        <taxon>Bacteria</taxon>
        <taxon>Pseudomonadati</taxon>
        <taxon>Pseudomonadota</taxon>
        <taxon>Alphaproteobacteria</taxon>
        <taxon>Caulobacterales</taxon>
        <taxon>Caulobacteraceae</taxon>
        <taxon>Caulobacter</taxon>
    </lineage>
</organism>
<dbReference type="EMBL" id="CP096040">
    <property type="protein sequence ID" value="USQ98451.1"/>
    <property type="molecule type" value="Genomic_DNA"/>
</dbReference>
<evidence type="ECO:0000313" key="7">
    <source>
        <dbReference type="EMBL" id="USQ98451.1"/>
    </source>
</evidence>
<keyword evidence="3 6" id="KW-0812">Transmembrane</keyword>
<name>A0ABY5A2U1_9CAUL</name>
<feature type="transmembrane region" description="Helical" evidence="6">
    <location>
        <begin position="100"/>
        <end position="118"/>
    </location>
</feature>
<evidence type="ECO:0000256" key="6">
    <source>
        <dbReference type="SAM" id="Phobius"/>
    </source>
</evidence>
<feature type="transmembrane region" description="Helical" evidence="6">
    <location>
        <begin position="45"/>
        <end position="67"/>
    </location>
</feature>
<dbReference type="Gene3D" id="1.10.3730.20">
    <property type="match status" value="1"/>
</dbReference>
<dbReference type="InterPro" id="IPR000390">
    <property type="entry name" value="Small_drug/metabolite_transptr"/>
</dbReference>
<dbReference type="Proteomes" id="UP001057520">
    <property type="component" value="Chromosome"/>
</dbReference>
<keyword evidence="8" id="KW-1185">Reference proteome</keyword>